<feature type="signal peptide" evidence="1">
    <location>
        <begin position="1"/>
        <end position="23"/>
    </location>
</feature>
<sequence length="390" mass="43174">MKNRTLFGLIGLICMALTTISWAQQRSNPVVSPEVLADNSVIFRLKAPNAKSVRLLGTWLKDLRNTVEMTRNDSSVFEAKVGPLPADMYEYRFIVDGIPMLDPANNVVTRDGSINESRLILPGPQTQLYDVQAVPHGTLSAVWYPSPTIGMDRRMAIYTPPGYDKSGKKYPVLYLFHGGGGDEEGWISRGRTNYILDNLIAAGKALPMIVVMTNGVPNVAAAPGERPAFAKAAPGAPVGIQSMTSGKFETSLIKDVIPYVEANYRVIADPAHRAIAGLSMGGYHTQQITNANPTTFGYIGVMSMGLFDGPMARNYNKEEHIKQIQALKQAKPKLYWIACGKDDFLYDSVTKLRALYDQQGMPYTYRESEGGHTWVNWRLYLMELAPKLFK</sequence>
<dbReference type="GO" id="GO:0005975">
    <property type="term" value="P:carbohydrate metabolic process"/>
    <property type="evidence" value="ECO:0007669"/>
    <property type="project" value="InterPro"/>
</dbReference>
<evidence type="ECO:0000259" key="2">
    <source>
        <dbReference type="Pfam" id="PF02922"/>
    </source>
</evidence>
<dbReference type="GO" id="GO:0016747">
    <property type="term" value="F:acyltransferase activity, transferring groups other than amino-acyl groups"/>
    <property type="evidence" value="ECO:0007669"/>
    <property type="project" value="TreeGrafter"/>
</dbReference>
<dbReference type="CDD" id="cd11294">
    <property type="entry name" value="E_set_Esterase_like_N"/>
    <property type="match status" value="1"/>
</dbReference>
<dbReference type="InterPro" id="IPR000801">
    <property type="entry name" value="Esterase-like"/>
</dbReference>
<dbReference type="Pfam" id="PF00756">
    <property type="entry name" value="Esterase"/>
    <property type="match status" value="1"/>
</dbReference>
<dbReference type="PANTHER" id="PTHR48098:SF1">
    <property type="entry name" value="DIACYLGLYCEROL ACYLTRANSFERASE_MYCOLYLTRANSFERASE AG85A"/>
    <property type="match status" value="1"/>
</dbReference>
<evidence type="ECO:0000313" key="3">
    <source>
        <dbReference type="EMBL" id="QJW91289.1"/>
    </source>
</evidence>
<dbReference type="AlphaFoldDB" id="A0A6M5YBH9"/>
<reference evidence="3 4" key="1">
    <citation type="submission" date="2020-05" db="EMBL/GenBank/DDBJ databases">
        <title>Genome sequencing of Spirosoma sp. TS118.</title>
        <authorList>
            <person name="Lee J.-H."/>
            <person name="Jeong S."/>
            <person name="Zhao L."/>
            <person name="Jung J.-H."/>
            <person name="Kim M.-K."/>
            <person name="Lim S."/>
        </authorList>
    </citation>
    <scope>NUCLEOTIDE SEQUENCE [LARGE SCALE GENOMIC DNA]</scope>
    <source>
        <strain evidence="3 4">TS118</strain>
    </source>
</reference>
<dbReference type="RefSeq" id="WP_171741137.1">
    <property type="nucleotide sequence ID" value="NZ_CP053435.1"/>
</dbReference>
<dbReference type="GO" id="GO:0004553">
    <property type="term" value="F:hydrolase activity, hydrolyzing O-glycosyl compounds"/>
    <property type="evidence" value="ECO:0007669"/>
    <property type="project" value="InterPro"/>
</dbReference>
<organism evidence="3 4">
    <name type="scientific">Spirosoma taeanense</name>
    <dbReference type="NCBI Taxonomy" id="2735870"/>
    <lineage>
        <taxon>Bacteria</taxon>
        <taxon>Pseudomonadati</taxon>
        <taxon>Bacteroidota</taxon>
        <taxon>Cytophagia</taxon>
        <taxon>Cytophagales</taxon>
        <taxon>Cytophagaceae</taxon>
        <taxon>Spirosoma</taxon>
    </lineage>
</organism>
<evidence type="ECO:0000313" key="4">
    <source>
        <dbReference type="Proteomes" id="UP000502756"/>
    </source>
</evidence>
<gene>
    <name evidence="3" type="ORF">HNV11_18860</name>
</gene>
<name>A0A6M5YBH9_9BACT</name>
<dbReference type="InterPro" id="IPR029058">
    <property type="entry name" value="AB_hydrolase_fold"/>
</dbReference>
<dbReference type="Gene3D" id="2.60.40.10">
    <property type="entry name" value="Immunoglobulins"/>
    <property type="match status" value="1"/>
</dbReference>
<dbReference type="Proteomes" id="UP000502756">
    <property type="component" value="Chromosome"/>
</dbReference>
<keyword evidence="4" id="KW-1185">Reference proteome</keyword>
<accession>A0A6M5YBH9</accession>
<dbReference type="InterPro" id="IPR013783">
    <property type="entry name" value="Ig-like_fold"/>
</dbReference>
<dbReference type="EMBL" id="CP053435">
    <property type="protein sequence ID" value="QJW91289.1"/>
    <property type="molecule type" value="Genomic_DNA"/>
</dbReference>
<dbReference type="InterPro" id="IPR050583">
    <property type="entry name" value="Mycobacterial_A85_antigen"/>
</dbReference>
<evidence type="ECO:0000256" key="1">
    <source>
        <dbReference type="SAM" id="SignalP"/>
    </source>
</evidence>
<dbReference type="SUPFAM" id="SSF81296">
    <property type="entry name" value="E set domains"/>
    <property type="match status" value="1"/>
</dbReference>
<dbReference type="PANTHER" id="PTHR48098">
    <property type="entry name" value="ENTEROCHELIN ESTERASE-RELATED"/>
    <property type="match status" value="1"/>
</dbReference>
<protein>
    <submittedName>
        <fullName evidence="3">Esterase</fullName>
    </submittedName>
</protein>
<dbReference type="Pfam" id="PF02922">
    <property type="entry name" value="CBM_48"/>
    <property type="match status" value="1"/>
</dbReference>
<dbReference type="InterPro" id="IPR004193">
    <property type="entry name" value="Glyco_hydro_13_N"/>
</dbReference>
<dbReference type="InterPro" id="IPR014756">
    <property type="entry name" value="Ig_E-set"/>
</dbReference>
<dbReference type="KEGG" id="stae:HNV11_18860"/>
<proteinExistence type="predicted"/>
<dbReference type="Gene3D" id="3.40.50.1820">
    <property type="entry name" value="alpha/beta hydrolase"/>
    <property type="match status" value="1"/>
</dbReference>
<feature type="domain" description="Glycoside hydrolase family 13 N-terminal" evidence="2">
    <location>
        <begin position="37"/>
        <end position="96"/>
    </location>
</feature>
<feature type="chain" id="PRO_5026756254" evidence="1">
    <location>
        <begin position="24"/>
        <end position="390"/>
    </location>
</feature>
<dbReference type="SUPFAM" id="SSF53474">
    <property type="entry name" value="alpha/beta-Hydrolases"/>
    <property type="match status" value="1"/>
</dbReference>
<keyword evidence="1" id="KW-0732">Signal</keyword>